<dbReference type="OrthoDB" id="6250593at2759"/>
<proteinExistence type="predicted"/>
<protein>
    <submittedName>
        <fullName evidence="2">Uncharacterized protein</fullName>
    </submittedName>
</protein>
<reference evidence="3" key="1">
    <citation type="journal article" date="2012" name="PLoS Genet.">
        <title>The genomes of the fungal plant pathogens Cladosporium fulvum and Dothistroma septosporum reveal adaptation to different hosts and lifestyles but also signatures of common ancestry.</title>
        <authorList>
            <person name="de Wit P.J.G.M."/>
            <person name="van der Burgt A."/>
            <person name="Oekmen B."/>
            <person name="Stergiopoulos I."/>
            <person name="Abd-Elsalam K.A."/>
            <person name="Aerts A.L."/>
            <person name="Bahkali A.H."/>
            <person name="Beenen H.G."/>
            <person name="Chettri P."/>
            <person name="Cox M.P."/>
            <person name="Datema E."/>
            <person name="de Vries R.P."/>
            <person name="Dhillon B."/>
            <person name="Ganley A.R."/>
            <person name="Griffiths S.A."/>
            <person name="Guo Y."/>
            <person name="Hamelin R.C."/>
            <person name="Henrissat B."/>
            <person name="Kabir M.S."/>
            <person name="Jashni M.K."/>
            <person name="Kema G."/>
            <person name="Klaubauf S."/>
            <person name="Lapidus A."/>
            <person name="Levasseur A."/>
            <person name="Lindquist E."/>
            <person name="Mehrabi R."/>
            <person name="Ohm R.A."/>
            <person name="Owen T.J."/>
            <person name="Salamov A."/>
            <person name="Schwelm A."/>
            <person name="Schijlen E."/>
            <person name="Sun H."/>
            <person name="van den Burg H.A."/>
            <person name="van Ham R.C.H.J."/>
            <person name="Zhang S."/>
            <person name="Goodwin S.B."/>
            <person name="Grigoriev I.V."/>
            <person name="Collemare J."/>
            <person name="Bradshaw R.E."/>
        </authorList>
    </citation>
    <scope>NUCLEOTIDE SEQUENCE [LARGE SCALE GENOMIC DNA]</scope>
    <source>
        <strain evidence="3">NZE10 / CBS 128990</strain>
    </source>
</reference>
<evidence type="ECO:0000256" key="1">
    <source>
        <dbReference type="SAM" id="MobiDB-lite"/>
    </source>
</evidence>
<dbReference type="eggNOG" id="ENOG502SRZS">
    <property type="taxonomic scope" value="Eukaryota"/>
</dbReference>
<evidence type="ECO:0000313" key="2">
    <source>
        <dbReference type="EMBL" id="EME40375.1"/>
    </source>
</evidence>
<dbReference type="EMBL" id="KB446544">
    <property type="protein sequence ID" value="EME40375.1"/>
    <property type="molecule type" value="Genomic_DNA"/>
</dbReference>
<accession>N1PFL2</accession>
<dbReference type="HOGENOM" id="CLU_1421389_0_0_1"/>
<keyword evidence="3" id="KW-1185">Reference proteome</keyword>
<gene>
    <name evidence="2" type="ORF">DOTSEDRAFT_56583</name>
</gene>
<sequence length="191" mass="19736">MALARDMAGPAPDPVQNLGIPSSVPSGIIQTTNEASGTIPTAHIVPTASTSLNSDDTTIIRYSSMTGSLEVTSLLTASGTPHPTTTVTSQSTVRNGGTSTSTQTSRLNGTLSAGSGSMRGQFKHQQELSDEDKKILEEAHKNKDNPEHPAHKDHPKHGEFLKSIPKRLGGAAIFGAGATAGADLVNGMLGK</sequence>
<feature type="region of interest" description="Disordered" evidence="1">
    <location>
        <begin position="77"/>
        <end position="125"/>
    </location>
</feature>
<dbReference type="STRING" id="675120.N1PFL2"/>
<feature type="compositionally biased region" description="Polar residues" evidence="1">
    <location>
        <begin position="77"/>
        <end position="115"/>
    </location>
</feature>
<dbReference type="Proteomes" id="UP000016933">
    <property type="component" value="Unassembled WGS sequence"/>
</dbReference>
<dbReference type="AlphaFoldDB" id="N1PFL2"/>
<name>N1PFL2_DOTSN</name>
<evidence type="ECO:0000313" key="3">
    <source>
        <dbReference type="Proteomes" id="UP000016933"/>
    </source>
</evidence>
<organism evidence="2 3">
    <name type="scientific">Dothistroma septosporum (strain NZE10 / CBS 128990)</name>
    <name type="common">Red band needle blight fungus</name>
    <name type="synonym">Mycosphaerella pini</name>
    <dbReference type="NCBI Taxonomy" id="675120"/>
    <lineage>
        <taxon>Eukaryota</taxon>
        <taxon>Fungi</taxon>
        <taxon>Dikarya</taxon>
        <taxon>Ascomycota</taxon>
        <taxon>Pezizomycotina</taxon>
        <taxon>Dothideomycetes</taxon>
        <taxon>Dothideomycetidae</taxon>
        <taxon>Mycosphaerellales</taxon>
        <taxon>Mycosphaerellaceae</taxon>
        <taxon>Dothistroma</taxon>
    </lineage>
</organism>
<reference evidence="2 3" key="2">
    <citation type="journal article" date="2012" name="PLoS Pathog.">
        <title>Diverse lifestyles and strategies of plant pathogenesis encoded in the genomes of eighteen Dothideomycetes fungi.</title>
        <authorList>
            <person name="Ohm R.A."/>
            <person name="Feau N."/>
            <person name="Henrissat B."/>
            <person name="Schoch C.L."/>
            <person name="Horwitz B.A."/>
            <person name="Barry K.W."/>
            <person name="Condon B.J."/>
            <person name="Copeland A.C."/>
            <person name="Dhillon B."/>
            <person name="Glaser F."/>
            <person name="Hesse C.N."/>
            <person name="Kosti I."/>
            <person name="LaButti K."/>
            <person name="Lindquist E.A."/>
            <person name="Lucas S."/>
            <person name="Salamov A.A."/>
            <person name="Bradshaw R.E."/>
            <person name="Ciuffetti L."/>
            <person name="Hamelin R.C."/>
            <person name="Kema G.H.J."/>
            <person name="Lawrence C."/>
            <person name="Scott J.A."/>
            <person name="Spatafora J.W."/>
            <person name="Turgeon B.G."/>
            <person name="de Wit P.J.G.M."/>
            <person name="Zhong S."/>
            <person name="Goodwin S.B."/>
            <person name="Grigoriev I.V."/>
        </authorList>
    </citation>
    <scope>NUCLEOTIDE SEQUENCE [LARGE SCALE GENOMIC DNA]</scope>
    <source>
        <strain evidence="3">NZE10 / CBS 128990</strain>
    </source>
</reference>